<feature type="non-terminal residue" evidence="1">
    <location>
        <position position="131"/>
    </location>
</feature>
<evidence type="ECO:0000313" key="2">
    <source>
        <dbReference type="Proteomes" id="UP000824469"/>
    </source>
</evidence>
<dbReference type="EMBL" id="JAHRHJ020003813">
    <property type="protein sequence ID" value="KAH9287478.1"/>
    <property type="molecule type" value="Genomic_DNA"/>
</dbReference>
<proteinExistence type="predicted"/>
<sequence length="131" mass="14970">SPLLLAIHHDMPNGILKSIPYFTSENQVTPQEHIQDVANVCSLYLITHNDVVVRLLVASFKGKAIQWYKGLRLGSINTGDDMGTTLYNYFEDNPDHLSLVEQLTTIRRAPNEQMSDFNIIFQKTWDRIPLV</sequence>
<accession>A0AA38C0K3</accession>
<organism evidence="1 2">
    <name type="scientific">Taxus chinensis</name>
    <name type="common">Chinese yew</name>
    <name type="synonym">Taxus wallichiana var. chinensis</name>
    <dbReference type="NCBI Taxonomy" id="29808"/>
    <lineage>
        <taxon>Eukaryota</taxon>
        <taxon>Viridiplantae</taxon>
        <taxon>Streptophyta</taxon>
        <taxon>Embryophyta</taxon>
        <taxon>Tracheophyta</taxon>
        <taxon>Spermatophyta</taxon>
        <taxon>Pinopsida</taxon>
        <taxon>Pinidae</taxon>
        <taxon>Conifers II</taxon>
        <taxon>Cupressales</taxon>
        <taxon>Taxaceae</taxon>
        <taxon>Taxus</taxon>
    </lineage>
</organism>
<dbReference type="Proteomes" id="UP000824469">
    <property type="component" value="Unassembled WGS sequence"/>
</dbReference>
<evidence type="ECO:0000313" key="1">
    <source>
        <dbReference type="EMBL" id="KAH9287478.1"/>
    </source>
</evidence>
<name>A0AA38C0K3_TAXCH</name>
<dbReference type="AlphaFoldDB" id="A0AA38C0K3"/>
<gene>
    <name evidence="1" type="ORF">KI387_031595</name>
</gene>
<comment type="caution">
    <text evidence="1">The sequence shown here is derived from an EMBL/GenBank/DDBJ whole genome shotgun (WGS) entry which is preliminary data.</text>
</comment>
<evidence type="ECO:0008006" key="3">
    <source>
        <dbReference type="Google" id="ProtNLM"/>
    </source>
</evidence>
<protein>
    <recommendedName>
        <fullName evidence="3">Retrotransposon gag domain-containing protein</fullName>
    </recommendedName>
</protein>
<keyword evidence="2" id="KW-1185">Reference proteome</keyword>
<feature type="non-terminal residue" evidence="1">
    <location>
        <position position="1"/>
    </location>
</feature>
<reference evidence="1 2" key="1">
    <citation type="journal article" date="2021" name="Nat. Plants">
        <title>The Taxus genome provides insights into paclitaxel biosynthesis.</title>
        <authorList>
            <person name="Xiong X."/>
            <person name="Gou J."/>
            <person name="Liao Q."/>
            <person name="Li Y."/>
            <person name="Zhou Q."/>
            <person name="Bi G."/>
            <person name="Li C."/>
            <person name="Du R."/>
            <person name="Wang X."/>
            <person name="Sun T."/>
            <person name="Guo L."/>
            <person name="Liang H."/>
            <person name="Lu P."/>
            <person name="Wu Y."/>
            <person name="Zhang Z."/>
            <person name="Ro D.K."/>
            <person name="Shang Y."/>
            <person name="Huang S."/>
            <person name="Yan J."/>
        </authorList>
    </citation>
    <scope>NUCLEOTIDE SEQUENCE [LARGE SCALE GENOMIC DNA]</scope>
    <source>
        <strain evidence="1">Ta-2019</strain>
    </source>
</reference>